<protein>
    <recommendedName>
        <fullName evidence="3">Pyridoxamine 5'-phosphate oxidase putative domain-containing protein</fullName>
    </recommendedName>
</protein>
<dbReference type="KEGG" id="aym:YM304_39860"/>
<reference evidence="1 2" key="1">
    <citation type="journal article" date="2013" name="Int. J. Syst. Evol. Microbiol.">
        <title>Ilumatobacter nonamiense sp. nov. and Ilumatobacter coccineum sp. nov., isolated from seashore sand.</title>
        <authorList>
            <person name="Matsumoto A."/>
            <person name="Kasai H."/>
            <person name="Matsuo Y."/>
            <person name="Shizuri Y."/>
            <person name="Ichikawa N."/>
            <person name="Fujita N."/>
            <person name="Omura S."/>
            <person name="Takahashi Y."/>
        </authorList>
    </citation>
    <scope>NUCLEOTIDE SEQUENCE [LARGE SCALE GENOMIC DNA]</scope>
    <source>
        <strain evidence="2">NBRC 103263 / KCTC 29153 / YM16-304</strain>
    </source>
</reference>
<accession>A0A6C7ED61</accession>
<organism evidence="1 2">
    <name type="scientific">Ilumatobacter coccineus (strain NBRC 103263 / KCTC 29153 / YM16-304)</name>
    <dbReference type="NCBI Taxonomy" id="1313172"/>
    <lineage>
        <taxon>Bacteria</taxon>
        <taxon>Bacillati</taxon>
        <taxon>Actinomycetota</taxon>
        <taxon>Acidimicrobiia</taxon>
        <taxon>Acidimicrobiales</taxon>
        <taxon>Ilumatobacteraceae</taxon>
        <taxon>Ilumatobacter</taxon>
    </lineage>
</organism>
<evidence type="ECO:0008006" key="3">
    <source>
        <dbReference type="Google" id="ProtNLM"/>
    </source>
</evidence>
<dbReference type="SUPFAM" id="SSF50475">
    <property type="entry name" value="FMN-binding split barrel"/>
    <property type="match status" value="1"/>
</dbReference>
<dbReference type="RefSeq" id="WP_015443547.1">
    <property type="nucleotide sequence ID" value="NC_020520.1"/>
</dbReference>
<dbReference type="Proteomes" id="UP000011863">
    <property type="component" value="Chromosome"/>
</dbReference>
<evidence type="ECO:0000313" key="1">
    <source>
        <dbReference type="EMBL" id="BAN04300.1"/>
    </source>
</evidence>
<dbReference type="AlphaFoldDB" id="A0A6C7ED61"/>
<keyword evidence="2" id="KW-1185">Reference proteome</keyword>
<proteinExistence type="predicted"/>
<evidence type="ECO:0000313" key="2">
    <source>
        <dbReference type="Proteomes" id="UP000011863"/>
    </source>
</evidence>
<sequence length="201" mass="22334">MTARWRRSAPGRYIDLEWRNGDIYLEDGPDDWPRRGHEGVGGTFSLHEIRRRGEEWFEGYDGLYDDLLDDLAPQLQAIETRHGVVVTLSNDLVPLPTPCRFAFAGSKVYVYPSTAEPIEHLTAAPDASLLITAPDAGPAGAHRFAWARIQGAASVVDDPEWELDRVAELLAEKYGDDASTVVPTIRIDIAEWTTHVPDVSP</sequence>
<dbReference type="Gene3D" id="2.30.110.10">
    <property type="entry name" value="Electron Transport, Fmn-binding Protein, Chain A"/>
    <property type="match status" value="1"/>
</dbReference>
<gene>
    <name evidence="1" type="ORF">YM304_39860</name>
</gene>
<dbReference type="InterPro" id="IPR012349">
    <property type="entry name" value="Split_barrel_FMN-bd"/>
</dbReference>
<dbReference type="EMBL" id="AP012057">
    <property type="protein sequence ID" value="BAN04300.1"/>
    <property type="molecule type" value="Genomic_DNA"/>
</dbReference>
<name>A0A6C7ED61_ILUCY</name>